<dbReference type="AlphaFoldDB" id="A0A8S3CK40"/>
<dbReference type="GO" id="GO:0008061">
    <property type="term" value="F:chitin binding"/>
    <property type="evidence" value="ECO:0007669"/>
    <property type="project" value="InterPro"/>
</dbReference>
<sequence length="80" mass="8653">PGPFIPVKPISPSVPPPLINPNIQSLLAQIGFTCPSGVSGIRFPDQRLCNMYFTCTQSGLPEPSLCPEGYLFSEVSRDCE</sequence>
<dbReference type="Pfam" id="PF01607">
    <property type="entry name" value="CBM_14"/>
    <property type="match status" value="1"/>
</dbReference>
<dbReference type="SUPFAM" id="SSF57625">
    <property type="entry name" value="Invertebrate chitin-binding proteins"/>
    <property type="match status" value="1"/>
</dbReference>
<protein>
    <recommendedName>
        <fullName evidence="1">Chitin-binding type-2 domain-containing protein</fullName>
    </recommendedName>
</protein>
<gene>
    <name evidence="2" type="ORF">SMN809_LOCUS53038</name>
</gene>
<evidence type="ECO:0000313" key="3">
    <source>
        <dbReference type="Proteomes" id="UP000676336"/>
    </source>
</evidence>
<proteinExistence type="predicted"/>
<dbReference type="Proteomes" id="UP000676336">
    <property type="component" value="Unassembled WGS sequence"/>
</dbReference>
<dbReference type="PROSITE" id="PS50940">
    <property type="entry name" value="CHIT_BIND_II"/>
    <property type="match status" value="1"/>
</dbReference>
<feature type="domain" description="Chitin-binding type-2" evidence="1">
    <location>
        <begin position="31"/>
        <end position="80"/>
    </location>
</feature>
<dbReference type="GO" id="GO:0005576">
    <property type="term" value="C:extracellular region"/>
    <property type="evidence" value="ECO:0007669"/>
    <property type="project" value="InterPro"/>
</dbReference>
<feature type="non-terminal residue" evidence="2">
    <location>
        <position position="1"/>
    </location>
</feature>
<name>A0A8S3CK40_9BILA</name>
<dbReference type="InterPro" id="IPR002557">
    <property type="entry name" value="Chitin-bd_dom"/>
</dbReference>
<evidence type="ECO:0000313" key="2">
    <source>
        <dbReference type="EMBL" id="CAF4927862.1"/>
    </source>
</evidence>
<feature type="non-terminal residue" evidence="2">
    <location>
        <position position="80"/>
    </location>
</feature>
<comment type="caution">
    <text evidence="2">The sequence shown here is derived from an EMBL/GenBank/DDBJ whole genome shotgun (WGS) entry which is preliminary data.</text>
</comment>
<reference evidence="2" key="1">
    <citation type="submission" date="2021-02" db="EMBL/GenBank/DDBJ databases">
        <authorList>
            <person name="Nowell W R."/>
        </authorList>
    </citation>
    <scope>NUCLEOTIDE SEQUENCE</scope>
</reference>
<accession>A0A8S3CK40</accession>
<evidence type="ECO:0000259" key="1">
    <source>
        <dbReference type="PROSITE" id="PS50940"/>
    </source>
</evidence>
<dbReference type="EMBL" id="CAJOBI010181440">
    <property type="protein sequence ID" value="CAF4927862.1"/>
    <property type="molecule type" value="Genomic_DNA"/>
</dbReference>
<dbReference type="InterPro" id="IPR036508">
    <property type="entry name" value="Chitin-bd_dom_sf"/>
</dbReference>
<organism evidence="2 3">
    <name type="scientific">Rotaria magnacalcarata</name>
    <dbReference type="NCBI Taxonomy" id="392030"/>
    <lineage>
        <taxon>Eukaryota</taxon>
        <taxon>Metazoa</taxon>
        <taxon>Spiralia</taxon>
        <taxon>Gnathifera</taxon>
        <taxon>Rotifera</taxon>
        <taxon>Eurotatoria</taxon>
        <taxon>Bdelloidea</taxon>
        <taxon>Philodinida</taxon>
        <taxon>Philodinidae</taxon>
        <taxon>Rotaria</taxon>
    </lineage>
</organism>